<evidence type="ECO:0000313" key="2">
    <source>
        <dbReference type="Proteomes" id="UP001278766"/>
    </source>
</evidence>
<dbReference type="RefSeq" id="XP_062657258.1">
    <property type="nucleotide sequence ID" value="XM_062802488.1"/>
</dbReference>
<comment type="caution">
    <text evidence="1">The sequence shown here is derived from an EMBL/GenBank/DDBJ whole genome shotgun (WGS) entry which is preliminary data.</text>
</comment>
<protein>
    <submittedName>
        <fullName evidence="1">Uncharacterized protein</fullName>
    </submittedName>
</protein>
<dbReference type="GeneID" id="87839436"/>
<proteinExistence type="predicted"/>
<sequence length="109" mass="12088">MSTGSATLECLPNGEIPLKSAFGDLIPHGIPLIIVPGNDTEARYMTECCEPNEVNLVIDCYMWCKIPDRYIKDGESPAFNTDMQQCILDNGYPVNDTSNLQTRSAKDEE</sequence>
<reference evidence="1" key="1">
    <citation type="journal article" date="2023" name="Mol. Phylogenet. Evol.">
        <title>Genome-scale phylogeny and comparative genomics of the fungal order Sordariales.</title>
        <authorList>
            <person name="Hensen N."/>
            <person name="Bonometti L."/>
            <person name="Westerberg I."/>
            <person name="Brannstrom I.O."/>
            <person name="Guillou S."/>
            <person name="Cros-Aarteil S."/>
            <person name="Calhoun S."/>
            <person name="Haridas S."/>
            <person name="Kuo A."/>
            <person name="Mondo S."/>
            <person name="Pangilinan J."/>
            <person name="Riley R."/>
            <person name="LaButti K."/>
            <person name="Andreopoulos B."/>
            <person name="Lipzen A."/>
            <person name="Chen C."/>
            <person name="Yan M."/>
            <person name="Daum C."/>
            <person name="Ng V."/>
            <person name="Clum A."/>
            <person name="Steindorff A."/>
            <person name="Ohm R.A."/>
            <person name="Martin F."/>
            <person name="Silar P."/>
            <person name="Natvig D.O."/>
            <person name="Lalanne C."/>
            <person name="Gautier V."/>
            <person name="Ament-Velasquez S.L."/>
            <person name="Kruys A."/>
            <person name="Hutchinson M.I."/>
            <person name="Powell A.J."/>
            <person name="Barry K."/>
            <person name="Miller A.N."/>
            <person name="Grigoriev I.V."/>
            <person name="Debuchy R."/>
            <person name="Gladieux P."/>
            <person name="Hiltunen Thoren M."/>
            <person name="Johannesson H."/>
        </authorList>
    </citation>
    <scope>NUCLEOTIDE SEQUENCE</scope>
    <source>
        <strain evidence="1">CBS 168.71</strain>
    </source>
</reference>
<keyword evidence="2" id="KW-1185">Reference proteome</keyword>
<dbReference type="Proteomes" id="UP001278766">
    <property type="component" value="Unassembled WGS sequence"/>
</dbReference>
<dbReference type="EMBL" id="JAUEPN010000006">
    <property type="protein sequence ID" value="KAK3293744.1"/>
    <property type="molecule type" value="Genomic_DNA"/>
</dbReference>
<name>A0AAE0HCH3_9PEZI</name>
<reference evidence="1" key="2">
    <citation type="submission" date="2023-06" db="EMBL/GenBank/DDBJ databases">
        <authorList>
            <consortium name="Lawrence Berkeley National Laboratory"/>
            <person name="Haridas S."/>
            <person name="Hensen N."/>
            <person name="Bonometti L."/>
            <person name="Westerberg I."/>
            <person name="Brannstrom I.O."/>
            <person name="Guillou S."/>
            <person name="Cros-Aarteil S."/>
            <person name="Calhoun S."/>
            <person name="Kuo A."/>
            <person name="Mondo S."/>
            <person name="Pangilinan J."/>
            <person name="Riley R."/>
            <person name="Labutti K."/>
            <person name="Andreopoulos B."/>
            <person name="Lipzen A."/>
            <person name="Chen C."/>
            <person name="Yanf M."/>
            <person name="Daum C."/>
            <person name="Ng V."/>
            <person name="Clum A."/>
            <person name="Steindorff A."/>
            <person name="Ohm R."/>
            <person name="Martin F."/>
            <person name="Silar P."/>
            <person name="Natvig D."/>
            <person name="Lalanne C."/>
            <person name="Gautier V."/>
            <person name="Ament-Velasquez S.L."/>
            <person name="Kruys A."/>
            <person name="Hutchinson M.I."/>
            <person name="Powell A.J."/>
            <person name="Barry K."/>
            <person name="Miller A.N."/>
            <person name="Grigoriev I.V."/>
            <person name="Debuchy R."/>
            <person name="Gladieux P."/>
            <person name="Thoren M.H."/>
            <person name="Johannesson H."/>
        </authorList>
    </citation>
    <scope>NUCLEOTIDE SEQUENCE</scope>
    <source>
        <strain evidence="1">CBS 168.71</strain>
    </source>
</reference>
<gene>
    <name evidence="1" type="ORF">B0H64DRAFT_376610</name>
</gene>
<evidence type="ECO:0000313" key="1">
    <source>
        <dbReference type="EMBL" id="KAK3293744.1"/>
    </source>
</evidence>
<accession>A0AAE0HCH3</accession>
<organism evidence="1 2">
    <name type="scientific">Chaetomium fimeti</name>
    <dbReference type="NCBI Taxonomy" id="1854472"/>
    <lineage>
        <taxon>Eukaryota</taxon>
        <taxon>Fungi</taxon>
        <taxon>Dikarya</taxon>
        <taxon>Ascomycota</taxon>
        <taxon>Pezizomycotina</taxon>
        <taxon>Sordariomycetes</taxon>
        <taxon>Sordariomycetidae</taxon>
        <taxon>Sordariales</taxon>
        <taxon>Chaetomiaceae</taxon>
        <taxon>Chaetomium</taxon>
    </lineage>
</organism>
<dbReference type="AlphaFoldDB" id="A0AAE0HCH3"/>